<evidence type="ECO:0000313" key="3">
    <source>
        <dbReference type="EMBL" id="MFC5949195.1"/>
    </source>
</evidence>
<accession>A0ABW1I734</accession>
<dbReference type="Gene3D" id="3.10.180.10">
    <property type="entry name" value="2,3-Dihydroxybiphenyl 1,2-Dioxygenase, domain 1"/>
    <property type="match status" value="1"/>
</dbReference>
<evidence type="ECO:0000259" key="1">
    <source>
        <dbReference type="PROSITE" id="PS50206"/>
    </source>
</evidence>
<reference evidence="4" key="1">
    <citation type="journal article" date="2019" name="Int. J. Syst. Evol. Microbiol.">
        <title>The Global Catalogue of Microorganisms (GCM) 10K type strain sequencing project: providing services to taxonomists for standard genome sequencing and annotation.</title>
        <authorList>
            <consortium name="The Broad Institute Genomics Platform"/>
            <consortium name="The Broad Institute Genome Sequencing Center for Infectious Disease"/>
            <person name="Wu L."/>
            <person name="Ma J."/>
        </authorList>
    </citation>
    <scope>NUCLEOTIDE SEQUENCE [LARGE SCALE GENOMIC DNA]</scope>
    <source>
        <strain evidence="4">CGMCC 4.7397</strain>
    </source>
</reference>
<dbReference type="InterPro" id="IPR037523">
    <property type="entry name" value="VOC_core"/>
</dbReference>
<dbReference type="PROSITE" id="PS50206">
    <property type="entry name" value="RHODANESE_3"/>
    <property type="match status" value="1"/>
</dbReference>
<dbReference type="InterPro" id="IPR001763">
    <property type="entry name" value="Rhodanese-like_dom"/>
</dbReference>
<feature type="domain" description="Rhodanese" evidence="1">
    <location>
        <begin position="31"/>
        <end position="61"/>
    </location>
</feature>
<sequence>MLLPHAEREDDMLQGMATHNFFAADLDAARAWYSDLFGAEPYYVVEGGYVEWRLGPREDEFGIVNAAYAPHPTGTPAGSVTFWAVDDVAAALDDLVARGAAKHTDVREHGPGFVTASVVDPFGNVLGIMENVHFAEGLRGPAR</sequence>
<dbReference type="SUPFAM" id="SSF54593">
    <property type="entry name" value="Glyoxalase/Bleomycin resistance protein/Dihydroxybiphenyl dioxygenase"/>
    <property type="match status" value="1"/>
</dbReference>
<evidence type="ECO:0000259" key="2">
    <source>
        <dbReference type="PROSITE" id="PS51819"/>
    </source>
</evidence>
<evidence type="ECO:0000313" key="4">
    <source>
        <dbReference type="Proteomes" id="UP001596119"/>
    </source>
</evidence>
<dbReference type="InterPro" id="IPR004360">
    <property type="entry name" value="Glyas_Fos-R_dOase_dom"/>
</dbReference>
<feature type="domain" description="VOC" evidence="2">
    <location>
        <begin position="15"/>
        <end position="131"/>
    </location>
</feature>
<keyword evidence="4" id="KW-1185">Reference proteome</keyword>
<dbReference type="EMBL" id="JBHSQK010000027">
    <property type="protein sequence ID" value="MFC5949195.1"/>
    <property type="molecule type" value="Genomic_DNA"/>
</dbReference>
<dbReference type="Pfam" id="PF00903">
    <property type="entry name" value="Glyoxalase"/>
    <property type="match status" value="1"/>
</dbReference>
<proteinExistence type="predicted"/>
<dbReference type="PROSITE" id="PS51819">
    <property type="entry name" value="VOC"/>
    <property type="match status" value="1"/>
</dbReference>
<protein>
    <submittedName>
        <fullName evidence="3">VOC family protein</fullName>
    </submittedName>
</protein>
<organism evidence="3 4">
    <name type="scientific">Pseudonocardia lutea</name>
    <dbReference type="NCBI Taxonomy" id="2172015"/>
    <lineage>
        <taxon>Bacteria</taxon>
        <taxon>Bacillati</taxon>
        <taxon>Actinomycetota</taxon>
        <taxon>Actinomycetes</taxon>
        <taxon>Pseudonocardiales</taxon>
        <taxon>Pseudonocardiaceae</taxon>
        <taxon>Pseudonocardia</taxon>
    </lineage>
</organism>
<comment type="caution">
    <text evidence="3">The sequence shown here is derived from an EMBL/GenBank/DDBJ whole genome shotgun (WGS) entry which is preliminary data.</text>
</comment>
<gene>
    <name evidence="3" type="ORF">ACFQH9_13025</name>
</gene>
<name>A0ABW1I734_9PSEU</name>
<dbReference type="RefSeq" id="WP_379566280.1">
    <property type="nucleotide sequence ID" value="NZ_JBHSQK010000027.1"/>
</dbReference>
<dbReference type="InterPro" id="IPR029068">
    <property type="entry name" value="Glyas_Bleomycin-R_OHBP_Dase"/>
</dbReference>
<dbReference type="Proteomes" id="UP001596119">
    <property type="component" value="Unassembled WGS sequence"/>
</dbReference>